<keyword evidence="11 16" id="KW-0233">DNA recombination</keyword>
<organism evidence="21 22">
    <name type="scientific">Cladophialophora carrionii</name>
    <dbReference type="NCBI Taxonomy" id="86049"/>
    <lineage>
        <taxon>Eukaryota</taxon>
        <taxon>Fungi</taxon>
        <taxon>Dikarya</taxon>
        <taxon>Ascomycota</taxon>
        <taxon>Pezizomycotina</taxon>
        <taxon>Eurotiomycetes</taxon>
        <taxon>Chaetothyriomycetidae</taxon>
        <taxon>Chaetothyriales</taxon>
        <taxon>Herpotrichiellaceae</taxon>
        <taxon>Cladophialophora</taxon>
    </lineage>
</organism>
<keyword evidence="13" id="KW-0539">Nucleus</keyword>
<dbReference type="InterPro" id="IPR016059">
    <property type="entry name" value="DNA_ligase_ATP-dep_CS"/>
</dbReference>
<keyword evidence="10" id="KW-0460">Magnesium</keyword>
<evidence type="ECO:0000256" key="5">
    <source>
        <dbReference type="ARBA" id="ARBA00022723"/>
    </source>
</evidence>
<reference evidence="22" key="1">
    <citation type="submission" date="2015-07" db="EMBL/GenBank/DDBJ databases">
        <authorList>
            <person name="Teixeira M.M."/>
            <person name="Souza R.C."/>
            <person name="Almeida L.G."/>
            <person name="Vicente V.A."/>
            <person name="de Hoog S."/>
            <person name="Bocca A.L."/>
            <person name="de Almeida S.R."/>
            <person name="Vasconcelos A.T."/>
            <person name="Felipe M.S."/>
        </authorList>
    </citation>
    <scope>NUCLEOTIDE SEQUENCE [LARGE SCALE GENOMIC DNA]</scope>
    <source>
        <strain evidence="22">KSF</strain>
    </source>
</reference>
<dbReference type="Pfam" id="PF04675">
    <property type="entry name" value="DNA_ligase_A_N"/>
    <property type="match status" value="1"/>
</dbReference>
<dbReference type="Proteomes" id="UP000094526">
    <property type="component" value="Unassembled WGS sequence"/>
</dbReference>
<dbReference type="SUPFAM" id="SSF50249">
    <property type="entry name" value="Nucleic acid-binding proteins"/>
    <property type="match status" value="2"/>
</dbReference>
<accession>A0A1C1C9G4</accession>
<dbReference type="SUPFAM" id="SSF52113">
    <property type="entry name" value="BRCT domain"/>
    <property type="match status" value="2"/>
</dbReference>
<evidence type="ECO:0000256" key="13">
    <source>
        <dbReference type="ARBA" id="ARBA00023242"/>
    </source>
</evidence>
<feature type="domain" description="BRCT" evidence="20">
    <location>
        <begin position="1033"/>
        <end position="1115"/>
    </location>
</feature>
<keyword evidence="8 16" id="KW-0227">DNA damage</keyword>
<feature type="region of interest" description="Disordered" evidence="18">
    <location>
        <begin position="559"/>
        <end position="625"/>
    </location>
</feature>
<dbReference type="InterPro" id="IPR036599">
    <property type="entry name" value="DNA_ligase_N_sf"/>
</dbReference>
<evidence type="ECO:0000259" key="19">
    <source>
        <dbReference type="PROSITE" id="PS50160"/>
    </source>
</evidence>
<dbReference type="GO" id="GO:0046872">
    <property type="term" value="F:metal ion binding"/>
    <property type="evidence" value="ECO:0007669"/>
    <property type="project" value="UniProtKB-KW"/>
</dbReference>
<dbReference type="SMART" id="SM00292">
    <property type="entry name" value="BRCT"/>
    <property type="match status" value="2"/>
</dbReference>
<evidence type="ECO:0000256" key="18">
    <source>
        <dbReference type="SAM" id="MobiDB-lite"/>
    </source>
</evidence>
<dbReference type="InterPro" id="IPR012310">
    <property type="entry name" value="DNA_ligase_ATP-dep_cent"/>
</dbReference>
<comment type="function">
    <text evidence="15">DNA ligase involved in DNA non-homologous end joining (NHEJ); required for double-strand break (DSB) repair.</text>
</comment>
<comment type="cofactor">
    <cofactor evidence="1">
        <name>Mg(2+)</name>
        <dbReference type="ChEBI" id="CHEBI:18420"/>
    </cofactor>
</comment>
<dbReference type="InterPro" id="IPR044125">
    <property type="entry name" value="Adenylation_DNA_ligase_IV"/>
</dbReference>
<keyword evidence="9 16" id="KW-0067">ATP-binding</keyword>
<feature type="region of interest" description="Disordered" evidence="18">
    <location>
        <begin position="1"/>
        <end position="42"/>
    </location>
</feature>
<dbReference type="PROSITE" id="PS50160">
    <property type="entry name" value="DNA_LIGASE_A3"/>
    <property type="match status" value="1"/>
</dbReference>
<evidence type="ECO:0000256" key="14">
    <source>
        <dbReference type="ARBA" id="ARBA00034003"/>
    </source>
</evidence>
<feature type="compositionally biased region" description="Basic and acidic residues" evidence="18">
    <location>
        <begin position="18"/>
        <end position="33"/>
    </location>
</feature>
<dbReference type="PANTHER" id="PTHR45997">
    <property type="entry name" value="DNA LIGASE 4"/>
    <property type="match status" value="1"/>
</dbReference>
<dbReference type="InterPro" id="IPR001357">
    <property type="entry name" value="BRCT_dom"/>
</dbReference>
<dbReference type="InterPro" id="IPR012308">
    <property type="entry name" value="DNA_ligase_ATP-dep_N"/>
</dbReference>
<dbReference type="VEuPathDB" id="FungiDB:G647_07767"/>
<dbReference type="eggNOG" id="KOG0966">
    <property type="taxonomic scope" value="Eukaryota"/>
</dbReference>
<dbReference type="OrthoDB" id="151490at2759"/>
<protein>
    <recommendedName>
        <fullName evidence="16">DNA ligase</fullName>
        <ecNumber evidence="16">6.5.1.1</ecNumber>
    </recommendedName>
</protein>
<feature type="compositionally biased region" description="Polar residues" evidence="18">
    <location>
        <begin position="8"/>
        <end position="17"/>
    </location>
</feature>
<name>A0A1C1C9G4_9EURO</name>
<dbReference type="Gene3D" id="3.40.50.10190">
    <property type="entry name" value="BRCT domain"/>
    <property type="match status" value="2"/>
</dbReference>
<dbReference type="Pfam" id="PF11411">
    <property type="entry name" value="DNA_ligase_IV"/>
    <property type="match status" value="1"/>
</dbReference>
<dbReference type="Gene3D" id="3.30.470.30">
    <property type="entry name" value="DNA ligase/mRNA capping enzyme"/>
    <property type="match status" value="1"/>
</dbReference>
<dbReference type="Gene3D" id="2.40.50.140">
    <property type="entry name" value="Nucleic acid-binding proteins"/>
    <property type="match status" value="1"/>
</dbReference>
<comment type="subcellular location">
    <subcellularLocation>
        <location evidence="2">Nucleus</location>
    </subcellularLocation>
</comment>
<dbReference type="InterPro" id="IPR012340">
    <property type="entry name" value="NA-bd_OB-fold"/>
</dbReference>
<dbReference type="SUPFAM" id="SSF56091">
    <property type="entry name" value="DNA ligase/mRNA capping enzyme, catalytic domain"/>
    <property type="match status" value="1"/>
</dbReference>
<evidence type="ECO:0000256" key="10">
    <source>
        <dbReference type="ARBA" id="ARBA00022842"/>
    </source>
</evidence>
<dbReference type="InterPro" id="IPR036420">
    <property type="entry name" value="BRCT_dom_sf"/>
</dbReference>
<evidence type="ECO:0000256" key="11">
    <source>
        <dbReference type="ARBA" id="ARBA00023172"/>
    </source>
</evidence>
<keyword evidence="4 16" id="KW-0436">Ligase</keyword>
<dbReference type="PROSITE" id="PS00697">
    <property type="entry name" value="DNA_LIGASE_A1"/>
    <property type="match status" value="1"/>
</dbReference>
<dbReference type="Pfam" id="PF01068">
    <property type="entry name" value="DNA_ligase_A_M"/>
    <property type="match status" value="1"/>
</dbReference>
<evidence type="ECO:0000256" key="4">
    <source>
        <dbReference type="ARBA" id="ARBA00022598"/>
    </source>
</evidence>
<evidence type="ECO:0000256" key="17">
    <source>
        <dbReference type="RuleBase" id="RU004196"/>
    </source>
</evidence>
<evidence type="ECO:0000256" key="1">
    <source>
        <dbReference type="ARBA" id="ARBA00001946"/>
    </source>
</evidence>
<dbReference type="Gene3D" id="1.10.3260.10">
    <property type="entry name" value="DNA ligase, ATP-dependent, N-terminal domain"/>
    <property type="match status" value="1"/>
</dbReference>
<dbReference type="Pfam" id="PF04679">
    <property type="entry name" value="DNA_ligase_A_C"/>
    <property type="match status" value="1"/>
</dbReference>
<evidence type="ECO:0000313" key="22">
    <source>
        <dbReference type="Proteomes" id="UP000094526"/>
    </source>
</evidence>
<evidence type="ECO:0000256" key="8">
    <source>
        <dbReference type="ARBA" id="ARBA00022763"/>
    </source>
</evidence>
<comment type="catalytic activity">
    <reaction evidence="14 16">
        <text>ATP + (deoxyribonucleotide)n-3'-hydroxyl + 5'-phospho-(deoxyribonucleotide)m = (deoxyribonucleotide)n+m + AMP + diphosphate.</text>
        <dbReference type="EC" id="6.5.1.1"/>
    </reaction>
</comment>
<evidence type="ECO:0000256" key="6">
    <source>
        <dbReference type="ARBA" id="ARBA00022737"/>
    </source>
</evidence>
<evidence type="ECO:0000259" key="20">
    <source>
        <dbReference type="PROSITE" id="PS50172"/>
    </source>
</evidence>
<dbReference type="GO" id="GO:0003677">
    <property type="term" value="F:DNA binding"/>
    <property type="evidence" value="ECO:0007669"/>
    <property type="project" value="InterPro"/>
</dbReference>
<dbReference type="GO" id="GO:0006310">
    <property type="term" value="P:DNA recombination"/>
    <property type="evidence" value="ECO:0007669"/>
    <property type="project" value="UniProtKB-KW"/>
</dbReference>
<evidence type="ECO:0000256" key="3">
    <source>
        <dbReference type="ARBA" id="ARBA00007572"/>
    </source>
</evidence>
<evidence type="ECO:0000256" key="16">
    <source>
        <dbReference type="RuleBase" id="RU000617"/>
    </source>
</evidence>
<dbReference type="InterPro" id="IPR012309">
    <property type="entry name" value="DNA_ligase_ATP-dep_C"/>
</dbReference>
<dbReference type="Pfam" id="PF16589">
    <property type="entry name" value="BRCT_2"/>
    <property type="match status" value="1"/>
</dbReference>
<dbReference type="STRING" id="86049.A0A1C1C9G4"/>
<dbReference type="FunFam" id="3.30.470.30:FF:000013">
    <property type="entry name" value="DNA ligase"/>
    <property type="match status" value="1"/>
</dbReference>
<dbReference type="AlphaFoldDB" id="A0A1C1C9G4"/>
<comment type="similarity">
    <text evidence="3 17">Belongs to the ATP-dependent DNA ligase family.</text>
</comment>
<feature type="region of interest" description="Disordered" evidence="18">
    <location>
        <begin position="748"/>
        <end position="770"/>
    </location>
</feature>
<evidence type="ECO:0000256" key="9">
    <source>
        <dbReference type="ARBA" id="ARBA00022840"/>
    </source>
</evidence>
<evidence type="ECO:0000256" key="15">
    <source>
        <dbReference type="ARBA" id="ARBA00043870"/>
    </source>
</evidence>
<dbReference type="CDD" id="cd17722">
    <property type="entry name" value="BRCT_DNA_ligase_IV_rpt1"/>
    <property type="match status" value="1"/>
</dbReference>
<dbReference type="PANTHER" id="PTHR45997:SF1">
    <property type="entry name" value="DNA LIGASE 4"/>
    <property type="match status" value="1"/>
</dbReference>
<dbReference type="GO" id="GO:0071897">
    <property type="term" value="P:DNA biosynthetic process"/>
    <property type="evidence" value="ECO:0007669"/>
    <property type="project" value="InterPro"/>
</dbReference>
<dbReference type="InterPro" id="IPR021536">
    <property type="entry name" value="DNA_ligase_IV_dom"/>
</dbReference>
<keyword evidence="6" id="KW-0677">Repeat</keyword>
<feature type="compositionally biased region" description="Basic residues" evidence="18">
    <location>
        <begin position="760"/>
        <end position="770"/>
    </location>
</feature>
<evidence type="ECO:0000313" key="21">
    <source>
        <dbReference type="EMBL" id="OCT45099.1"/>
    </source>
</evidence>
<evidence type="ECO:0000256" key="7">
    <source>
        <dbReference type="ARBA" id="ARBA00022741"/>
    </source>
</evidence>
<dbReference type="VEuPathDB" id="FungiDB:CLCR_05402"/>
<comment type="caution">
    <text evidence="21">The sequence shown here is derived from an EMBL/GenBank/DDBJ whole genome shotgun (WGS) entry which is preliminary data.</text>
</comment>
<evidence type="ECO:0000256" key="2">
    <source>
        <dbReference type="ARBA" id="ARBA00004123"/>
    </source>
</evidence>
<gene>
    <name evidence="21" type="primary">LIG4</name>
    <name evidence="21" type="ORF">CLCR_05402</name>
</gene>
<keyword evidence="7 16" id="KW-0547">Nucleotide-binding</keyword>
<feature type="compositionally biased region" description="Basic and acidic residues" evidence="18">
    <location>
        <begin position="748"/>
        <end position="759"/>
    </location>
</feature>
<dbReference type="EC" id="6.5.1.1" evidence="16"/>
<dbReference type="GO" id="GO:0003910">
    <property type="term" value="F:DNA ligase (ATP) activity"/>
    <property type="evidence" value="ECO:0007669"/>
    <property type="project" value="UniProtKB-EC"/>
</dbReference>
<dbReference type="FunFam" id="1.10.3260.10:FF:000008">
    <property type="entry name" value="DNA ligase 4"/>
    <property type="match status" value="1"/>
</dbReference>
<keyword evidence="5" id="KW-0479">Metal-binding</keyword>
<dbReference type="NCBIfam" id="TIGR00574">
    <property type="entry name" value="dnl1"/>
    <property type="match status" value="1"/>
</dbReference>
<feature type="domain" description="ATP-dependent DNA ligase family profile" evidence="19">
    <location>
        <begin position="427"/>
        <end position="552"/>
    </location>
</feature>
<evidence type="ECO:0000256" key="12">
    <source>
        <dbReference type="ARBA" id="ARBA00023204"/>
    </source>
</evidence>
<dbReference type="CDD" id="cd07903">
    <property type="entry name" value="Adenylation_DNA_ligase_IV"/>
    <property type="match status" value="1"/>
</dbReference>
<dbReference type="PROSITE" id="PS50172">
    <property type="entry name" value="BRCT"/>
    <property type="match status" value="2"/>
</dbReference>
<dbReference type="EMBL" id="LGRB01000020">
    <property type="protein sequence ID" value="OCT45099.1"/>
    <property type="molecule type" value="Genomic_DNA"/>
</dbReference>
<dbReference type="GO" id="GO:0006297">
    <property type="term" value="P:nucleotide-excision repair, DNA gap filling"/>
    <property type="evidence" value="ECO:0007669"/>
    <property type="project" value="TreeGrafter"/>
</dbReference>
<dbReference type="InterPro" id="IPR000977">
    <property type="entry name" value="DNA_ligase_ATP-dep"/>
</dbReference>
<feature type="compositionally biased region" description="Low complexity" evidence="18">
    <location>
        <begin position="561"/>
        <end position="574"/>
    </location>
</feature>
<dbReference type="GO" id="GO:0006303">
    <property type="term" value="P:double-strand break repair via nonhomologous end joining"/>
    <property type="evidence" value="ECO:0007669"/>
    <property type="project" value="TreeGrafter"/>
</dbReference>
<keyword evidence="22" id="KW-1185">Reference proteome</keyword>
<feature type="region of interest" description="Disordered" evidence="18">
    <location>
        <begin position="67"/>
        <end position="86"/>
    </location>
</feature>
<dbReference type="GO" id="GO:0005524">
    <property type="term" value="F:ATP binding"/>
    <property type="evidence" value="ECO:0007669"/>
    <property type="project" value="UniProtKB-KW"/>
</dbReference>
<dbReference type="InterPro" id="IPR029710">
    <property type="entry name" value="LIG4"/>
</dbReference>
<dbReference type="GO" id="GO:0032807">
    <property type="term" value="C:DNA ligase IV complex"/>
    <property type="evidence" value="ECO:0007669"/>
    <property type="project" value="TreeGrafter"/>
</dbReference>
<feature type="domain" description="BRCT" evidence="20">
    <location>
        <begin position="796"/>
        <end position="882"/>
    </location>
</feature>
<proteinExistence type="inferred from homology"/>
<keyword evidence="12 16" id="KW-0234">DNA repair</keyword>
<sequence>MSEDDSQYGFSQRSNAPRSREDIERQLDEEYPNRPRNHGKSRPFHSLFQELFNPLLDLRNKPKVAVVNRRKVGPDGQSNKSPSERRRDLIERYISRWRREVGPDFFPALRLIIPDKDRERGVYGLKEKIIAKLLIKIMKIDKNSEDGYNLLNWKNPGQTNTSHTAGNFAARCHDALSKRPMRTKVGDMTIDEVNEMLDELSAAPKEEDQLPILAEFYKRMNAEELKWLIQIILKEMKVGATERTFFALWHPDAESLFNVSSNLRRVCWELYDPNVRLDGDEAGVALMQCFQPMLALSKQEPLKKVVEALRPTPEDPKFWIEEKLDGERMQMHMVTDDSHPGGKRFQFWSRKAKDYTYLYGNGFQDPNGALTQSIKNCFRDGVDNIILDGEMITWDPNEKAPVPFGTLKTAALAEQRNPFAQGHRPVFRIFDILLLNGQPLTRYELRDRRKALAASINSAPERFEIHDYVVATKVEEVEDLLRQVVAEASEGLVLKNPRSMYLLDDRSGDWQKVKPEYMEGFGEDLDCVILGGYYGSGKRGGFLSSFLCGLRASRQDLEVASQQQSQSQSQSQSQHQRRKGSTHNLGGKAPPSQRQRHSQAENQSQSQSQSQALVPDSQPAQFEEDGPVENFTTFFKVGGGMTANDYAAIRHATDGKWHRWDSRRPAAADYIDQGDLSKLAEKPDMWIKPSDSVVVQVKAAQVTASTDYGFGYTLRFPRFVRIRRDRDWTTALSVNEFADLRAKAQDREEEKKLEVDQKRKDKRKARAGGYASRKRPLTVAGYNARDVNAAKLPEGPQGNVFEGLTFYIMTECSLPGDRKKSKLELEGLVKANGGRIVQQATPTSDDQDPVICVAARRTVKVASLEKHGQKEIIKPIWIFDCLDQANRDFALGFADQMVVPFEPERHLFFVPEEMKDRFEGNVDEYGDSYARDTSEDELREIMNKMGTVDIEEDEEKRIPDLFGDDFLNTKGFLFHGMVFYFDLDEDGPGKIAREARAAAAAQSMKSNATSMSGEDDEAFAESNSSSRLTTTSLKAIAKFAGAEVLSSEHGMLASVPPKLKSRITHIIAHRASEWSSLRKEVSRWNARKIPRIVTTEWMEVCWEDGTRVDEEAYVGY</sequence>